<proteinExistence type="predicted"/>
<gene>
    <name evidence="2" type="ORF">GT576_08230</name>
</gene>
<sequence>MVTNKQKEKIYNLISQKQEGAYWDFKREWYSKEKQADLLHDIICMANNMECRDAYIIIGIDEEKECSIQDVKNDSNRRNTQKMVDFLRDKKFAGGVRPRVVVEPLQVEDGEIDIIIIKNDYYTPYFLEENYKGVNRISPQGV</sequence>
<dbReference type="Proteomes" id="UP000449249">
    <property type="component" value="Unassembled WGS sequence"/>
</dbReference>
<accession>A0A6N9JX62</accession>
<keyword evidence="2" id="KW-0547">Nucleotide-binding</keyword>
<feature type="domain" description="Schlafen AlbA-2" evidence="1">
    <location>
        <begin position="19"/>
        <end position="131"/>
    </location>
</feature>
<organism evidence="2 3">
    <name type="scientific">Dorea longicatena</name>
    <dbReference type="NCBI Taxonomy" id="88431"/>
    <lineage>
        <taxon>Bacteria</taxon>
        <taxon>Bacillati</taxon>
        <taxon>Bacillota</taxon>
        <taxon>Clostridia</taxon>
        <taxon>Lachnospirales</taxon>
        <taxon>Lachnospiraceae</taxon>
        <taxon>Dorea</taxon>
    </lineage>
</organism>
<dbReference type="EMBL" id="WWSH01000005">
    <property type="protein sequence ID" value="MZK10329.1"/>
    <property type="molecule type" value="Genomic_DNA"/>
</dbReference>
<dbReference type="InterPro" id="IPR007421">
    <property type="entry name" value="Schlafen_AlbA_2_dom"/>
</dbReference>
<protein>
    <submittedName>
        <fullName evidence="2">ATP-binding protein</fullName>
    </submittedName>
</protein>
<evidence type="ECO:0000313" key="2">
    <source>
        <dbReference type="EMBL" id="MZK10329.1"/>
    </source>
</evidence>
<reference evidence="2 3" key="1">
    <citation type="journal article" date="2019" name="Nat. Med.">
        <title>A library of human gut bacterial isolates paired with longitudinal multiomics data enables mechanistic microbiome research.</title>
        <authorList>
            <person name="Poyet M."/>
            <person name="Groussin M."/>
            <person name="Gibbons S.M."/>
            <person name="Avila-Pacheco J."/>
            <person name="Jiang X."/>
            <person name="Kearney S.M."/>
            <person name="Perrotta A.R."/>
            <person name="Berdy B."/>
            <person name="Zhao S."/>
            <person name="Lieberman T.D."/>
            <person name="Swanson P.K."/>
            <person name="Smith M."/>
            <person name="Roesemann S."/>
            <person name="Alexander J.E."/>
            <person name="Rich S.A."/>
            <person name="Livny J."/>
            <person name="Vlamakis H."/>
            <person name="Clish C."/>
            <person name="Bullock K."/>
            <person name="Deik A."/>
            <person name="Scott J."/>
            <person name="Pierce K.A."/>
            <person name="Xavier R.J."/>
            <person name="Alm E.J."/>
        </authorList>
    </citation>
    <scope>NUCLEOTIDE SEQUENCE [LARGE SCALE GENOMIC DNA]</scope>
    <source>
        <strain evidence="2 3">BIOML-A1</strain>
    </source>
</reference>
<evidence type="ECO:0000313" key="3">
    <source>
        <dbReference type="Proteomes" id="UP000449249"/>
    </source>
</evidence>
<evidence type="ECO:0000259" key="1">
    <source>
        <dbReference type="Pfam" id="PF04326"/>
    </source>
</evidence>
<comment type="caution">
    <text evidence="2">The sequence shown here is derived from an EMBL/GenBank/DDBJ whole genome shotgun (WGS) entry which is preliminary data.</text>
</comment>
<dbReference type="Gene3D" id="3.30.950.30">
    <property type="entry name" value="Schlafen, AAA domain"/>
    <property type="match status" value="1"/>
</dbReference>
<dbReference type="AlphaFoldDB" id="A0A6N9JX62"/>
<dbReference type="InterPro" id="IPR038461">
    <property type="entry name" value="Schlafen_AlbA_2_dom_sf"/>
</dbReference>
<dbReference type="Pfam" id="PF04326">
    <property type="entry name" value="SLFN_AlbA_2"/>
    <property type="match status" value="1"/>
</dbReference>
<keyword evidence="2" id="KW-0067">ATP-binding</keyword>
<name>A0A6N9JX62_9FIRM</name>
<dbReference type="GO" id="GO:0005524">
    <property type="term" value="F:ATP binding"/>
    <property type="evidence" value="ECO:0007669"/>
    <property type="project" value="UniProtKB-KW"/>
</dbReference>
<dbReference type="RefSeq" id="WP_161170259.1">
    <property type="nucleotide sequence ID" value="NZ_JAAINZ010000034.1"/>
</dbReference>